<comment type="caution">
    <text evidence="1">The sequence shown here is derived from an EMBL/GenBank/DDBJ whole genome shotgun (WGS) entry which is preliminary data.</text>
</comment>
<proteinExistence type="predicted"/>
<evidence type="ECO:0000313" key="1">
    <source>
        <dbReference type="EMBL" id="KND98812.1"/>
    </source>
</evidence>
<dbReference type="VEuPathDB" id="FungiDB:QG37_04722"/>
<reference evidence="2" key="1">
    <citation type="journal article" date="2015" name="BMC Genomics">
        <title>Draft genome of a commonly misdiagnosed multidrug resistant pathogen Candida auris.</title>
        <authorList>
            <person name="Chatterjee S."/>
            <person name="Alampalli S.V."/>
            <person name="Nageshan R.K."/>
            <person name="Chettiar S.T."/>
            <person name="Joshi S."/>
            <person name="Tatu U.S."/>
        </authorList>
    </citation>
    <scope>NUCLEOTIDE SEQUENCE [LARGE SCALE GENOMIC DNA]</scope>
    <source>
        <strain evidence="2">6684</strain>
    </source>
</reference>
<gene>
    <name evidence="1" type="ORF">QG37_04722</name>
</gene>
<name>A0A0L0NX79_CANAR</name>
<sequence>MSHDNFPILSPSGVKEMEKPCQLALHAVQVMEQATLKRWEVSNHWKNILSNKKKKTTSSLHFISLGCAHFPTRKSKLRAFHNFAAKRIPRLHKTLLLEPLCITPLVSGAAPMEATNKDTNICRLQPSSIDQAISSRETS</sequence>
<organism evidence="1 2">
    <name type="scientific">Candidozyma auris</name>
    <name type="common">Yeast</name>
    <name type="synonym">Candida auris</name>
    <dbReference type="NCBI Taxonomy" id="498019"/>
    <lineage>
        <taxon>Eukaryota</taxon>
        <taxon>Fungi</taxon>
        <taxon>Dikarya</taxon>
        <taxon>Ascomycota</taxon>
        <taxon>Saccharomycotina</taxon>
        <taxon>Pichiomycetes</taxon>
        <taxon>Metschnikowiaceae</taxon>
        <taxon>Candidozyma</taxon>
    </lineage>
</organism>
<protein>
    <submittedName>
        <fullName evidence="1">Uncharacterized protein</fullName>
    </submittedName>
</protein>
<accession>A0A0L0NX79</accession>
<dbReference type="EMBL" id="LGST01000031">
    <property type="protein sequence ID" value="KND98812.1"/>
    <property type="molecule type" value="Genomic_DNA"/>
</dbReference>
<evidence type="ECO:0000313" key="2">
    <source>
        <dbReference type="Proteomes" id="UP000037122"/>
    </source>
</evidence>
<dbReference type="Proteomes" id="UP000037122">
    <property type="component" value="Unassembled WGS sequence"/>
</dbReference>
<dbReference type="AlphaFoldDB" id="A0A0L0NX79"/>